<dbReference type="PANTHER" id="PTHR30203:SF29">
    <property type="entry name" value="PROTEIN CYAE"/>
    <property type="match status" value="1"/>
</dbReference>
<dbReference type="RefSeq" id="WP_008060109.1">
    <property type="nucleotide sequence ID" value="NZ_AFHG01000041.1"/>
</dbReference>
<evidence type="ECO:0000313" key="3">
    <source>
        <dbReference type="EMBL" id="EGK72245.1"/>
    </source>
</evidence>
<accession>F5RAY4</accession>
<keyword evidence="4" id="KW-1185">Reference proteome</keyword>
<proteinExistence type="inferred from homology"/>
<protein>
    <submittedName>
        <fullName evidence="3">Outer membrane efflux protein</fullName>
    </submittedName>
</protein>
<evidence type="ECO:0000313" key="4">
    <source>
        <dbReference type="Proteomes" id="UP000005019"/>
    </source>
</evidence>
<evidence type="ECO:0000256" key="1">
    <source>
        <dbReference type="ARBA" id="ARBA00007613"/>
    </source>
</evidence>
<sequence>MQRPTLPLRLLLPILAMSGCALQHVEPAPLQPETTHAAYRQRTLGDAATRELLAQRNIDVSAWPPARWTPELLVLASLDRHPLTAQARARAQLARAELQTAGLKPRVSLSPELERSNDRSGGQSAWSVGLALDLAVTGQSVREARIERARLLADAAVLDEADAVWAIRGAARRALLDLWSANAELKLLDQLVVGWLDAQAAMQKRYELGAADALELTTTRTAAAQAESRYVVTEQRQIRARGELAQALALPLSAVDALALDFSEFENPPPLPADDALRAATLLDRIDLRRALARHEAAEAGLRVELRAQYPEIRIQPGLLWDQGATVWKLGASLPLFAGERQAGPIAEAVARRELAAQEFLALQAQSLGALDLARARVKAAVLDTDGAEAEHDEERLQLTRTEQRYTRGDADRLDRQLARIRLIEADIRVVQARTRTLASRLALEDALQRPLSAVMEGRP</sequence>
<feature type="chain" id="PRO_5003331376" evidence="2">
    <location>
        <begin position="24"/>
        <end position="460"/>
    </location>
</feature>
<dbReference type="eggNOG" id="COG1538">
    <property type="taxonomic scope" value="Bacteria"/>
</dbReference>
<feature type="signal peptide" evidence="2">
    <location>
        <begin position="1"/>
        <end position="23"/>
    </location>
</feature>
<dbReference type="PANTHER" id="PTHR30203">
    <property type="entry name" value="OUTER MEMBRANE CATION EFFLUX PROTEIN"/>
    <property type="match status" value="1"/>
</dbReference>
<dbReference type="SUPFAM" id="SSF56954">
    <property type="entry name" value="Outer membrane efflux proteins (OEP)"/>
    <property type="match status" value="1"/>
</dbReference>
<dbReference type="EMBL" id="AFHG01000041">
    <property type="protein sequence ID" value="EGK72245.1"/>
    <property type="molecule type" value="Genomic_DNA"/>
</dbReference>
<gene>
    <name evidence="3" type="ORF">METUNv1_01361</name>
</gene>
<keyword evidence="2" id="KW-0732">Signal</keyword>
<name>F5RAY4_METUF</name>
<dbReference type="InterPro" id="IPR010131">
    <property type="entry name" value="MdtP/NodT-like"/>
</dbReference>
<dbReference type="Pfam" id="PF02321">
    <property type="entry name" value="OEP"/>
    <property type="match status" value="1"/>
</dbReference>
<dbReference type="AlphaFoldDB" id="F5RAY4"/>
<reference evidence="3 4" key="1">
    <citation type="journal article" date="2011" name="J. Bacteriol.">
        <title>Genome sequence of Methyloversatilis universalis FAM5T, a methylotrophic representative of the order Rhodocyclales.</title>
        <authorList>
            <person name="Kittichotirat W."/>
            <person name="Good N.M."/>
            <person name="Hall R."/>
            <person name="Bringel F."/>
            <person name="Lajus A."/>
            <person name="Medigue C."/>
            <person name="Smalley N.E."/>
            <person name="Beck D."/>
            <person name="Bumgarner R."/>
            <person name="Vuilleumier S."/>
            <person name="Kalyuzhnaya M.G."/>
        </authorList>
    </citation>
    <scope>NUCLEOTIDE SEQUENCE [LARGE SCALE GENOMIC DNA]</scope>
    <source>
        <strain evidence="4">ATCC BAA-1314 / JCM 13912 / FAM5</strain>
    </source>
</reference>
<dbReference type="InterPro" id="IPR003423">
    <property type="entry name" value="OMP_efflux"/>
</dbReference>
<dbReference type="PROSITE" id="PS51257">
    <property type="entry name" value="PROKAR_LIPOPROTEIN"/>
    <property type="match status" value="1"/>
</dbReference>
<dbReference type="Gene3D" id="1.20.1600.10">
    <property type="entry name" value="Outer membrane efflux proteins (OEP)"/>
    <property type="match status" value="1"/>
</dbReference>
<dbReference type="Proteomes" id="UP000005019">
    <property type="component" value="Unassembled WGS sequence"/>
</dbReference>
<dbReference type="OrthoDB" id="9791261at2"/>
<organism evidence="3 4">
    <name type="scientific">Methyloversatilis universalis (strain ATCC BAA-1314 / DSM 25237 / JCM 13912 / CCUG 52030 / FAM5)</name>
    <dbReference type="NCBI Taxonomy" id="1000565"/>
    <lineage>
        <taxon>Bacteria</taxon>
        <taxon>Pseudomonadati</taxon>
        <taxon>Pseudomonadota</taxon>
        <taxon>Betaproteobacteria</taxon>
        <taxon>Nitrosomonadales</taxon>
        <taxon>Sterolibacteriaceae</taxon>
        <taxon>Methyloversatilis</taxon>
    </lineage>
</organism>
<dbReference type="GO" id="GO:0015562">
    <property type="term" value="F:efflux transmembrane transporter activity"/>
    <property type="evidence" value="ECO:0007669"/>
    <property type="project" value="InterPro"/>
</dbReference>
<comment type="caution">
    <text evidence="3">The sequence shown here is derived from an EMBL/GenBank/DDBJ whole genome shotgun (WGS) entry which is preliminary data.</text>
</comment>
<comment type="similarity">
    <text evidence="1">Belongs to the outer membrane factor (OMF) (TC 1.B.17) family.</text>
</comment>
<dbReference type="STRING" id="1000565.METUNv1_01361"/>
<evidence type="ECO:0000256" key="2">
    <source>
        <dbReference type="SAM" id="SignalP"/>
    </source>
</evidence>